<keyword evidence="2" id="KW-1185">Reference proteome</keyword>
<sequence length="79" mass="8662">SDNGTCSGVDALSFFLVSPELTSKGPGTGFCATRQVRTLSRNVEVLADEVFDLPKTSDRRQAQFKPLESLEKQDGERKV</sequence>
<name>A0AAV7UEE6_PLEWA</name>
<evidence type="ECO:0000313" key="2">
    <source>
        <dbReference type="Proteomes" id="UP001066276"/>
    </source>
</evidence>
<reference evidence="1" key="1">
    <citation type="journal article" date="2022" name="bioRxiv">
        <title>Sequencing and chromosome-scale assembly of the giantPleurodeles waltlgenome.</title>
        <authorList>
            <person name="Brown T."/>
            <person name="Elewa A."/>
            <person name="Iarovenko S."/>
            <person name="Subramanian E."/>
            <person name="Araus A.J."/>
            <person name="Petzold A."/>
            <person name="Susuki M."/>
            <person name="Suzuki K.-i.T."/>
            <person name="Hayashi T."/>
            <person name="Toyoda A."/>
            <person name="Oliveira C."/>
            <person name="Osipova E."/>
            <person name="Leigh N.D."/>
            <person name="Simon A."/>
            <person name="Yun M.H."/>
        </authorList>
    </citation>
    <scope>NUCLEOTIDE SEQUENCE</scope>
    <source>
        <strain evidence="1">20211129_DDA</strain>
        <tissue evidence="1">Liver</tissue>
    </source>
</reference>
<proteinExistence type="predicted"/>
<organism evidence="1 2">
    <name type="scientific">Pleurodeles waltl</name>
    <name type="common">Iberian ribbed newt</name>
    <dbReference type="NCBI Taxonomy" id="8319"/>
    <lineage>
        <taxon>Eukaryota</taxon>
        <taxon>Metazoa</taxon>
        <taxon>Chordata</taxon>
        <taxon>Craniata</taxon>
        <taxon>Vertebrata</taxon>
        <taxon>Euteleostomi</taxon>
        <taxon>Amphibia</taxon>
        <taxon>Batrachia</taxon>
        <taxon>Caudata</taxon>
        <taxon>Salamandroidea</taxon>
        <taxon>Salamandridae</taxon>
        <taxon>Pleurodelinae</taxon>
        <taxon>Pleurodeles</taxon>
    </lineage>
</organism>
<dbReference type="AlphaFoldDB" id="A0AAV7UEE6"/>
<accession>A0AAV7UEE6</accession>
<gene>
    <name evidence="1" type="ORF">NDU88_004116</name>
</gene>
<feature type="non-terminal residue" evidence="1">
    <location>
        <position position="1"/>
    </location>
</feature>
<dbReference type="Proteomes" id="UP001066276">
    <property type="component" value="Chromosome 3_1"/>
</dbReference>
<evidence type="ECO:0000313" key="1">
    <source>
        <dbReference type="EMBL" id="KAJ1187340.1"/>
    </source>
</evidence>
<protein>
    <submittedName>
        <fullName evidence="1">Uncharacterized protein</fullName>
    </submittedName>
</protein>
<dbReference type="EMBL" id="JANPWB010000005">
    <property type="protein sequence ID" value="KAJ1187340.1"/>
    <property type="molecule type" value="Genomic_DNA"/>
</dbReference>
<comment type="caution">
    <text evidence="1">The sequence shown here is derived from an EMBL/GenBank/DDBJ whole genome shotgun (WGS) entry which is preliminary data.</text>
</comment>